<protein>
    <submittedName>
        <fullName evidence="1">Uncharacterized protein</fullName>
    </submittedName>
</protein>
<organism evidence="1 2">
    <name type="scientific">Vitis vinifera</name>
    <name type="common">Grape</name>
    <dbReference type="NCBI Taxonomy" id="29760"/>
    <lineage>
        <taxon>Eukaryota</taxon>
        <taxon>Viridiplantae</taxon>
        <taxon>Streptophyta</taxon>
        <taxon>Embryophyta</taxon>
        <taxon>Tracheophyta</taxon>
        <taxon>Spermatophyta</taxon>
        <taxon>Magnoliopsida</taxon>
        <taxon>eudicotyledons</taxon>
        <taxon>Gunneridae</taxon>
        <taxon>Pentapetalae</taxon>
        <taxon>rosids</taxon>
        <taxon>Vitales</taxon>
        <taxon>Vitaceae</taxon>
        <taxon>Viteae</taxon>
        <taxon>Vitis</taxon>
    </lineage>
</organism>
<gene>
    <name evidence="1" type="ORF">CK203_034203</name>
</gene>
<accession>A0A438IF56</accession>
<dbReference type="Proteomes" id="UP000288805">
    <property type="component" value="Unassembled WGS sequence"/>
</dbReference>
<name>A0A438IF56_VITVI</name>
<dbReference type="EMBL" id="QGNW01000115">
    <property type="protein sequence ID" value="RVW95317.1"/>
    <property type="molecule type" value="Genomic_DNA"/>
</dbReference>
<dbReference type="AlphaFoldDB" id="A0A438IF56"/>
<reference evidence="1 2" key="1">
    <citation type="journal article" date="2018" name="PLoS Genet.">
        <title>Population sequencing reveals clonal diversity and ancestral inbreeding in the grapevine cultivar Chardonnay.</title>
        <authorList>
            <person name="Roach M.J."/>
            <person name="Johnson D.L."/>
            <person name="Bohlmann J."/>
            <person name="van Vuuren H.J."/>
            <person name="Jones S.J."/>
            <person name="Pretorius I.S."/>
            <person name="Schmidt S.A."/>
            <person name="Borneman A.R."/>
        </authorList>
    </citation>
    <scope>NUCLEOTIDE SEQUENCE [LARGE SCALE GENOMIC DNA]</scope>
    <source>
        <strain evidence="2">cv. Chardonnay</strain>
        <tissue evidence="1">Leaf</tissue>
    </source>
</reference>
<evidence type="ECO:0000313" key="1">
    <source>
        <dbReference type="EMBL" id="RVW95317.1"/>
    </source>
</evidence>
<proteinExistence type="predicted"/>
<evidence type="ECO:0000313" key="2">
    <source>
        <dbReference type="Proteomes" id="UP000288805"/>
    </source>
</evidence>
<sequence length="81" mass="9034">MIASPSPNRTSLMTLCFPNEIDEHETFAEIGDIVDGAMPHDEYVDEMLALSLSQIEEIAPPELASPFDLFRVSILEIVEEI</sequence>
<comment type="caution">
    <text evidence="1">The sequence shown here is derived from an EMBL/GenBank/DDBJ whole genome shotgun (WGS) entry which is preliminary data.</text>
</comment>